<evidence type="ECO:0000256" key="1">
    <source>
        <dbReference type="SAM" id="MobiDB-lite"/>
    </source>
</evidence>
<dbReference type="PANTHER" id="PTHR12984">
    <property type="entry name" value="SCY1-RELATED S/T PROTEIN KINASE-LIKE"/>
    <property type="match status" value="1"/>
</dbReference>
<reference evidence="3 4" key="1">
    <citation type="submission" date="2017-03" db="EMBL/GenBank/DDBJ databases">
        <title>Genomes of endolithic fungi from Antarctica.</title>
        <authorList>
            <person name="Coleine C."/>
            <person name="Masonjones S."/>
            <person name="Stajich J.E."/>
        </authorList>
    </citation>
    <scope>NUCLEOTIDE SEQUENCE [LARGE SCALE GENOMIC DNA]</scope>
    <source>
        <strain evidence="3 4">CCFEE 5187</strain>
    </source>
</reference>
<keyword evidence="4" id="KW-1185">Reference proteome</keyword>
<dbReference type="Pfam" id="PF00069">
    <property type="entry name" value="Pkinase"/>
    <property type="match status" value="1"/>
</dbReference>
<feature type="compositionally biased region" description="Basic and acidic residues" evidence="1">
    <location>
        <begin position="934"/>
        <end position="946"/>
    </location>
</feature>
<feature type="region of interest" description="Disordered" evidence="1">
    <location>
        <begin position="692"/>
        <end position="790"/>
    </location>
</feature>
<proteinExistence type="predicted"/>
<accession>A0A4U0WSK8</accession>
<dbReference type="AlphaFoldDB" id="A0A4U0WSK8"/>
<dbReference type="Gene3D" id="3.30.200.20">
    <property type="entry name" value="Phosphorylase Kinase, domain 1"/>
    <property type="match status" value="1"/>
</dbReference>
<name>A0A4U0WSK8_9PEZI</name>
<evidence type="ECO:0000313" key="3">
    <source>
        <dbReference type="EMBL" id="TKA66502.1"/>
    </source>
</evidence>
<feature type="compositionally biased region" description="Polar residues" evidence="1">
    <location>
        <begin position="717"/>
        <end position="728"/>
    </location>
</feature>
<dbReference type="Proteomes" id="UP000308768">
    <property type="component" value="Unassembled WGS sequence"/>
</dbReference>
<dbReference type="PANTHER" id="PTHR12984:SF6">
    <property type="entry name" value="SCY1-LIKE PROTEIN 2"/>
    <property type="match status" value="1"/>
</dbReference>
<protein>
    <recommendedName>
        <fullName evidence="2">Protein kinase domain-containing protein</fullName>
    </recommendedName>
</protein>
<dbReference type="InterPro" id="IPR051177">
    <property type="entry name" value="CIK-Related_Protein"/>
</dbReference>
<dbReference type="InterPro" id="IPR011009">
    <property type="entry name" value="Kinase-like_dom_sf"/>
</dbReference>
<dbReference type="SUPFAM" id="SSF48371">
    <property type="entry name" value="ARM repeat"/>
    <property type="match status" value="1"/>
</dbReference>
<dbReference type="SMART" id="SM00220">
    <property type="entry name" value="S_TKc"/>
    <property type="match status" value="1"/>
</dbReference>
<sequence length="946" mass="101445">MFSSALKSFTSNIASNYTWSQQPTSTSGPWKIHDAKKRSTGKAASVFIFDRKSLEPVGGSLGGRGNAASLKRAHDEVLQRLKREASSLARLRHPSILELAEPVEETRNGGLMFATEPVTASLAGLLQEKDDQERDGGIRGRSSRYVVEEADGSGRRRRELEIDELEIQKGLLQVGKGLEFLHESAGLVHGNLTPEAVFVNAKSDWKLSGLGFAGPADSSNSTTSVSPISLSEVLNHDPRLPRTVQLDLDYASPDFVLDTNVTTSADMFSLGLLVVALYNSPHRSPLETNQSPSSYKRLFASSSSVPSPTNNFLSSRLLSKDVSSDLLPRLITRRPAQRLSAREFQEAQYFDNVLVSTIRFLDALPAKTPDEKMQFMRGLPRVLPQFPESVLDRKVLPALLEEMKDRALLSLILQNVFAIVRALPSGKRALSEKVLPRLREIFLAGGSNKVQHSEGDATKEAGLMVLLENMTIITENSSGKEFKDDVLPIIFIALNSPTHALVDAALTSLPAILPILDFSTTKNELFPVIAHSFSTTSSLNLKVKGLEAFRTLCGGSAEDASIGDGLDGVGTVESNKSKQSCSAALDKFTIQERIVPLLKGIKTKEPAVMMAALSVFKQVGKVADTDFLAMDVLPILWSFSLGPLLNLQQFQQFMALIKGLSSRIEREQTKKLQEMSGSNTATNGRSIDFMTFGATGTSNGTVPVTDRNGTDFESLVSGRNPTKATPSNPLDDAWGAPPASRPPTNPRSRSHQPPFETPAFSWSTPAPSPAPPSRQPSGLQPQHSQSSRAITPDQSLAAFAALTPSSPFSQALQPSRAPTTGSTPMMLHPQSPPQPQPALNWPTTSTKPSSAWPAQRTTSTPALATRTDSRAAPQPRHTSGSAFAIPPPPPASTTPAAFSSLNIAPPPVQRMADLALGQPGGGGAGGAGTGAEVGAKKGLDRYESLL</sequence>
<comment type="caution">
    <text evidence="3">The sequence shown here is derived from an EMBL/GenBank/DDBJ whole genome shotgun (WGS) entry which is preliminary data.</text>
</comment>
<organism evidence="3 4">
    <name type="scientific">Cryomyces minteri</name>
    <dbReference type="NCBI Taxonomy" id="331657"/>
    <lineage>
        <taxon>Eukaryota</taxon>
        <taxon>Fungi</taxon>
        <taxon>Dikarya</taxon>
        <taxon>Ascomycota</taxon>
        <taxon>Pezizomycotina</taxon>
        <taxon>Dothideomycetes</taxon>
        <taxon>Dothideomycetes incertae sedis</taxon>
        <taxon>Cryomyces</taxon>
    </lineage>
</organism>
<evidence type="ECO:0000259" key="2">
    <source>
        <dbReference type="PROSITE" id="PS50011"/>
    </source>
</evidence>
<feature type="compositionally biased region" description="Polar residues" evidence="1">
    <location>
        <begin position="778"/>
        <end position="790"/>
    </location>
</feature>
<dbReference type="GO" id="GO:0005524">
    <property type="term" value="F:ATP binding"/>
    <property type="evidence" value="ECO:0007669"/>
    <property type="project" value="InterPro"/>
</dbReference>
<dbReference type="SUPFAM" id="SSF56112">
    <property type="entry name" value="Protein kinase-like (PK-like)"/>
    <property type="match status" value="1"/>
</dbReference>
<dbReference type="CDD" id="cd14011">
    <property type="entry name" value="PK_SCY1_like"/>
    <property type="match status" value="1"/>
</dbReference>
<feature type="domain" description="Protein kinase" evidence="2">
    <location>
        <begin position="32"/>
        <end position="350"/>
    </location>
</feature>
<dbReference type="InterPro" id="IPR011989">
    <property type="entry name" value="ARM-like"/>
</dbReference>
<dbReference type="STRING" id="331657.A0A4U0WSK8"/>
<dbReference type="InterPro" id="IPR000719">
    <property type="entry name" value="Prot_kinase_dom"/>
</dbReference>
<dbReference type="InterPro" id="IPR016024">
    <property type="entry name" value="ARM-type_fold"/>
</dbReference>
<dbReference type="Gene3D" id="1.25.10.10">
    <property type="entry name" value="Leucine-rich Repeat Variant"/>
    <property type="match status" value="1"/>
</dbReference>
<dbReference type="GO" id="GO:0004672">
    <property type="term" value="F:protein kinase activity"/>
    <property type="evidence" value="ECO:0007669"/>
    <property type="project" value="InterPro"/>
</dbReference>
<dbReference type="EMBL" id="NAJN01001011">
    <property type="protein sequence ID" value="TKA66502.1"/>
    <property type="molecule type" value="Genomic_DNA"/>
</dbReference>
<dbReference type="PROSITE" id="PS50011">
    <property type="entry name" value="PROTEIN_KINASE_DOM"/>
    <property type="match status" value="1"/>
</dbReference>
<dbReference type="Gene3D" id="1.10.510.10">
    <property type="entry name" value="Transferase(Phosphotransferase) domain 1"/>
    <property type="match status" value="1"/>
</dbReference>
<feature type="compositionally biased region" description="Polar residues" evidence="1">
    <location>
        <begin position="805"/>
        <end position="823"/>
    </location>
</feature>
<feature type="region of interest" description="Disordered" evidence="1">
    <location>
        <begin position="805"/>
        <end position="946"/>
    </location>
</feature>
<dbReference type="OrthoDB" id="79687at2759"/>
<gene>
    <name evidence="3" type="ORF">B0A49_06637</name>
</gene>
<evidence type="ECO:0000313" key="4">
    <source>
        <dbReference type="Proteomes" id="UP000308768"/>
    </source>
</evidence>
<feature type="compositionally biased region" description="Gly residues" evidence="1">
    <location>
        <begin position="918"/>
        <end position="931"/>
    </location>
</feature>